<dbReference type="SUPFAM" id="SSF49464">
    <property type="entry name" value="Carboxypeptidase regulatory domain-like"/>
    <property type="match status" value="1"/>
</dbReference>
<name>A0ABW5KLU3_9SPHI</name>
<dbReference type="InterPro" id="IPR023997">
    <property type="entry name" value="TonB-dep_OMP_SusC/RagA_CS"/>
</dbReference>
<proteinExistence type="inferred from homology"/>
<evidence type="ECO:0000256" key="1">
    <source>
        <dbReference type="ARBA" id="ARBA00004571"/>
    </source>
</evidence>
<dbReference type="RefSeq" id="WP_380905517.1">
    <property type="nucleotide sequence ID" value="NZ_JBHUEG010000012.1"/>
</dbReference>
<dbReference type="EMBL" id="JBHULR010000015">
    <property type="protein sequence ID" value="MFD2549198.1"/>
    <property type="molecule type" value="Genomic_DNA"/>
</dbReference>
<dbReference type="NCBIfam" id="TIGR04057">
    <property type="entry name" value="SusC_RagA_signa"/>
    <property type="match status" value="1"/>
</dbReference>
<dbReference type="NCBIfam" id="TIGR04056">
    <property type="entry name" value="OMP_RagA_SusC"/>
    <property type="match status" value="1"/>
</dbReference>
<comment type="subcellular location">
    <subcellularLocation>
        <location evidence="1 7">Cell outer membrane</location>
        <topology evidence="1 7">Multi-pass membrane protein</topology>
    </subcellularLocation>
</comment>
<protein>
    <submittedName>
        <fullName evidence="9">SusC/RagA family TonB-linked outer membrane protein</fullName>
    </submittedName>
</protein>
<dbReference type="InterPro" id="IPR008969">
    <property type="entry name" value="CarboxyPept-like_regulatory"/>
</dbReference>
<dbReference type="InterPro" id="IPR039426">
    <property type="entry name" value="TonB-dep_rcpt-like"/>
</dbReference>
<evidence type="ECO:0000256" key="7">
    <source>
        <dbReference type="PROSITE-ProRule" id="PRU01360"/>
    </source>
</evidence>
<dbReference type="Gene3D" id="2.170.130.10">
    <property type="entry name" value="TonB-dependent receptor, plug domain"/>
    <property type="match status" value="1"/>
</dbReference>
<keyword evidence="5 7" id="KW-0472">Membrane</keyword>
<evidence type="ECO:0000259" key="8">
    <source>
        <dbReference type="Pfam" id="PF07715"/>
    </source>
</evidence>
<dbReference type="SUPFAM" id="SSF56935">
    <property type="entry name" value="Porins"/>
    <property type="match status" value="1"/>
</dbReference>
<dbReference type="InterPro" id="IPR023996">
    <property type="entry name" value="TonB-dep_OMP_SusC/RagA"/>
</dbReference>
<evidence type="ECO:0000256" key="5">
    <source>
        <dbReference type="ARBA" id="ARBA00023136"/>
    </source>
</evidence>
<comment type="similarity">
    <text evidence="7">Belongs to the TonB-dependent receptor family.</text>
</comment>
<dbReference type="InterPro" id="IPR012910">
    <property type="entry name" value="Plug_dom"/>
</dbReference>
<dbReference type="Pfam" id="PF13715">
    <property type="entry name" value="CarbopepD_reg_2"/>
    <property type="match status" value="1"/>
</dbReference>
<dbReference type="Gene3D" id="2.40.170.20">
    <property type="entry name" value="TonB-dependent receptor, beta-barrel domain"/>
    <property type="match status" value="1"/>
</dbReference>
<gene>
    <name evidence="9" type="ORF">ACFSR5_16240</name>
</gene>
<evidence type="ECO:0000256" key="6">
    <source>
        <dbReference type="ARBA" id="ARBA00023237"/>
    </source>
</evidence>
<organism evidence="9 10">
    <name type="scientific">Sphingobacterium suaedae</name>
    <dbReference type="NCBI Taxonomy" id="1686402"/>
    <lineage>
        <taxon>Bacteria</taxon>
        <taxon>Pseudomonadati</taxon>
        <taxon>Bacteroidota</taxon>
        <taxon>Sphingobacteriia</taxon>
        <taxon>Sphingobacteriales</taxon>
        <taxon>Sphingobacteriaceae</taxon>
        <taxon>Sphingobacterium</taxon>
    </lineage>
</organism>
<feature type="domain" description="TonB-dependent receptor plug" evidence="8">
    <location>
        <begin position="114"/>
        <end position="247"/>
    </location>
</feature>
<sequence length="1055" mass="117767">MNRLYIAFTILFSVVVHVLFAQENISGVVRDKNGPVPSVTVFLASSNKPITATDANGAFQVSVPPKSVLLFKGIGYDDYRLTIQTGKQTYNIRLTESDQMLEEAVVVGYQARKKESLTGSAVVISGKDIQDVPAASFTDLLQGKVAGLNIQLNNGTPGMRGSMAIRGVSNVNVTGSGDNAFLTPTSPLFVIDGVPIDENTGYEYGFQSSAPGISPISLIPPEDIQDIVVLKDAQATALYGSRGAYGVILVTTKRGNSTVPIVQYTSQMFYNTVPRLRDVVGGVSERRLRIMQILQYDSTYVAAMKRINDTPFLSDSLNAYYNNSTDWQGLFYRNTVNHSQNINVSGGNQSFNYKLNGGFYQEKGIIQNTGFNRYTLQMNMQYRPSQKFMLSAYINSSLGKNSTGSGNAFNQSGVGQAANTSSLLPAPSFSSASNAALAALTVDDDNKTANLVNQVELQYQPITGLTATTTLNYTYNFATKDRFLPGALNANSSEIFSYNDRRNKLYNRTMLSFTKTFAEKHTILAYGFTEVEFNNFRAESMRLRGTPNDQITAGLGYNTRDTRGGTLDNIAQSRLLSYSGAFNYNFDSRYIGEFTYRIDGSSATGNINPWSYNPSVGLRWNFKEESFMQDIDWLTYGWLRGSWGKNISPGAGIYDVYGRYTSGGSYNNRPGTELDLKTVPNISLLPVKTTQWSGAIELGFFDSQLTMIYENYYKQTDQQLRTKKIANHNAFGEVMTNETAMVNMGHEMILNYRPKFQNKDWDFSFSANGAINKDYVTALPDGVRQFIEEDPNVTNLATLFRLGLNSRTNVLLHYRGVYKTDDDVPVNPVTGLRYRSGKAITDEAFFRAGDPIWTDINGDYILDENDFVFVGNSLPIFTGGVNSFIRYKEWSLNTQFVLNIKRDIMNNALADRFRNYADPDNAKGNADGKNPGALVPLDEYDVWRMVGDDAYYPNPFDFTRIRGAFNPYRYDQTLFMEDGTYVKFQTATLAYNFDRDRFIKRLGISSLRVYLTANNIITFSRYSGPDPELVTSMGRDSSNGYPNRRSYTVGLNVQF</sequence>
<evidence type="ECO:0000313" key="10">
    <source>
        <dbReference type="Proteomes" id="UP001597545"/>
    </source>
</evidence>
<dbReference type="InterPro" id="IPR036942">
    <property type="entry name" value="Beta-barrel_TonB_sf"/>
</dbReference>
<reference evidence="10" key="1">
    <citation type="journal article" date="2019" name="Int. J. Syst. Evol. Microbiol.">
        <title>The Global Catalogue of Microorganisms (GCM) 10K type strain sequencing project: providing services to taxonomists for standard genome sequencing and annotation.</title>
        <authorList>
            <consortium name="The Broad Institute Genomics Platform"/>
            <consortium name="The Broad Institute Genome Sequencing Center for Infectious Disease"/>
            <person name="Wu L."/>
            <person name="Ma J."/>
        </authorList>
    </citation>
    <scope>NUCLEOTIDE SEQUENCE [LARGE SCALE GENOMIC DNA]</scope>
    <source>
        <strain evidence="10">KCTC 42662</strain>
    </source>
</reference>
<keyword evidence="2 7" id="KW-0813">Transport</keyword>
<keyword evidence="10" id="KW-1185">Reference proteome</keyword>
<dbReference type="PROSITE" id="PS52016">
    <property type="entry name" value="TONB_DEPENDENT_REC_3"/>
    <property type="match status" value="1"/>
</dbReference>
<evidence type="ECO:0000313" key="9">
    <source>
        <dbReference type="EMBL" id="MFD2549198.1"/>
    </source>
</evidence>
<comment type="caution">
    <text evidence="9">The sequence shown here is derived from an EMBL/GenBank/DDBJ whole genome shotgun (WGS) entry which is preliminary data.</text>
</comment>
<accession>A0ABW5KLU3</accession>
<keyword evidence="6 7" id="KW-0998">Cell outer membrane</keyword>
<evidence type="ECO:0000256" key="2">
    <source>
        <dbReference type="ARBA" id="ARBA00022448"/>
    </source>
</evidence>
<keyword evidence="4 7" id="KW-0812">Transmembrane</keyword>
<dbReference type="Pfam" id="PF07715">
    <property type="entry name" value="Plug"/>
    <property type="match status" value="1"/>
</dbReference>
<evidence type="ECO:0000256" key="4">
    <source>
        <dbReference type="ARBA" id="ARBA00022692"/>
    </source>
</evidence>
<dbReference type="Proteomes" id="UP001597545">
    <property type="component" value="Unassembled WGS sequence"/>
</dbReference>
<dbReference type="InterPro" id="IPR037066">
    <property type="entry name" value="Plug_dom_sf"/>
</dbReference>
<keyword evidence="3 7" id="KW-1134">Transmembrane beta strand</keyword>
<evidence type="ECO:0000256" key="3">
    <source>
        <dbReference type="ARBA" id="ARBA00022452"/>
    </source>
</evidence>